<dbReference type="AlphaFoldDB" id="A0A543K7G6"/>
<evidence type="ECO:0000313" key="2">
    <source>
        <dbReference type="EMBL" id="TQM91026.1"/>
    </source>
</evidence>
<comment type="caution">
    <text evidence="2">The sequence shown here is derived from an EMBL/GenBank/DDBJ whole genome shotgun (WGS) entry which is preliminary data.</text>
</comment>
<sequence length="301" mass="32458">MLVTAPVWHGPHEVSPGPAYPGPVTPRPGRAGGRPLGTVTRGTTNPNRLRRVDRWMAWALRDVLRAPAGSPVVVDLGYGASPVTVLELADRLRQVRPDIRLVGVEIEPERVARGTAVADPPAVDFVLGGFEVPVPTTSGTDPVVVRALNVLRQYAEDEVADAWARMVARLAPGGALVEGTCDEVGRLATWVDVRRGADGSPDPRTLTLAWRLAGLERPSVVAERLPKVLIHRNVPGEGVHALLSDLDRAWARHAPLASYGARQRLVACAEELRGAGWPVRHGPTRWREGELTVDWAAVAPH</sequence>
<dbReference type="Gene3D" id="3.40.50.150">
    <property type="entry name" value="Vaccinia Virus protein VP39"/>
    <property type="match status" value="1"/>
</dbReference>
<proteinExistence type="predicted"/>
<gene>
    <name evidence="2" type="ORF">FB476_2744</name>
</gene>
<dbReference type="EMBL" id="VFPU01000002">
    <property type="protein sequence ID" value="TQM91026.1"/>
    <property type="molecule type" value="Genomic_DNA"/>
</dbReference>
<protein>
    <recommendedName>
        <fullName evidence="4">Methyltransferase family protein</fullName>
    </recommendedName>
</protein>
<evidence type="ECO:0000313" key="3">
    <source>
        <dbReference type="Proteomes" id="UP000315133"/>
    </source>
</evidence>
<evidence type="ECO:0000256" key="1">
    <source>
        <dbReference type="SAM" id="MobiDB-lite"/>
    </source>
</evidence>
<dbReference type="InterPro" id="IPR029063">
    <property type="entry name" value="SAM-dependent_MTases_sf"/>
</dbReference>
<evidence type="ECO:0008006" key="4">
    <source>
        <dbReference type="Google" id="ProtNLM"/>
    </source>
</evidence>
<dbReference type="SUPFAM" id="SSF53335">
    <property type="entry name" value="S-adenosyl-L-methionine-dependent methyltransferases"/>
    <property type="match status" value="1"/>
</dbReference>
<keyword evidence="3" id="KW-1185">Reference proteome</keyword>
<feature type="region of interest" description="Disordered" evidence="1">
    <location>
        <begin position="1"/>
        <end position="46"/>
    </location>
</feature>
<dbReference type="Proteomes" id="UP000315133">
    <property type="component" value="Unassembled WGS sequence"/>
</dbReference>
<reference evidence="2 3" key="1">
    <citation type="submission" date="2019-06" db="EMBL/GenBank/DDBJ databases">
        <title>Sequencing the genomes of 1000 actinobacteria strains.</title>
        <authorList>
            <person name="Klenk H.-P."/>
        </authorList>
    </citation>
    <scope>NUCLEOTIDE SEQUENCE [LARGE SCALE GENOMIC DNA]</scope>
    <source>
        <strain evidence="2 3">DSM 12362</strain>
    </source>
</reference>
<accession>A0A543K7G6</accession>
<name>A0A543K7G6_9MICO</name>
<organism evidence="2 3">
    <name type="scientific">Ornithinimicrobium humiphilum</name>
    <dbReference type="NCBI Taxonomy" id="125288"/>
    <lineage>
        <taxon>Bacteria</taxon>
        <taxon>Bacillati</taxon>
        <taxon>Actinomycetota</taxon>
        <taxon>Actinomycetes</taxon>
        <taxon>Micrococcales</taxon>
        <taxon>Ornithinimicrobiaceae</taxon>
        <taxon>Ornithinimicrobium</taxon>
    </lineage>
</organism>